<dbReference type="RefSeq" id="WP_013080846.1">
    <property type="nucleotide sequence ID" value="NZ_CP027850.1"/>
</dbReference>
<reference evidence="2 3" key="1">
    <citation type="journal article" date="2015" name="Biotechnol. Bioeng.">
        <title>Genome sequence and phenotypic characterization of Caulobacter segnis.</title>
        <authorList>
            <person name="Patel S."/>
            <person name="Fletcher B."/>
            <person name="Scott D.C."/>
            <person name="Ely B."/>
        </authorList>
    </citation>
    <scope>NUCLEOTIDE SEQUENCE [LARGE SCALE GENOMIC DNA]</scope>
    <source>
        <strain evidence="2 3">TK0059</strain>
    </source>
</reference>
<dbReference type="Proteomes" id="UP000240527">
    <property type="component" value="Chromosome"/>
</dbReference>
<feature type="region of interest" description="Disordered" evidence="1">
    <location>
        <begin position="1"/>
        <end position="66"/>
    </location>
</feature>
<protein>
    <submittedName>
        <fullName evidence="2">Uncharacterized protein</fullName>
    </submittedName>
</protein>
<organism evidence="2 3">
    <name type="scientific">Caulobacter segnis</name>
    <dbReference type="NCBI Taxonomy" id="88688"/>
    <lineage>
        <taxon>Bacteria</taxon>
        <taxon>Pseudomonadati</taxon>
        <taxon>Pseudomonadota</taxon>
        <taxon>Alphaproteobacteria</taxon>
        <taxon>Caulobacterales</taxon>
        <taxon>Caulobacteraceae</taxon>
        <taxon>Caulobacter</taxon>
    </lineage>
</organism>
<evidence type="ECO:0000313" key="3">
    <source>
        <dbReference type="Proteomes" id="UP000240527"/>
    </source>
</evidence>
<feature type="compositionally biased region" description="Low complexity" evidence="1">
    <location>
        <begin position="42"/>
        <end position="53"/>
    </location>
</feature>
<name>A0ABN5IYY7_9CAUL</name>
<keyword evidence="3" id="KW-1185">Reference proteome</keyword>
<gene>
    <name evidence="2" type="ORF">B7G68_19330</name>
</gene>
<evidence type="ECO:0000256" key="1">
    <source>
        <dbReference type="SAM" id="MobiDB-lite"/>
    </source>
</evidence>
<feature type="compositionally biased region" description="Basic and acidic residues" evidence="1">
    <location>
        <begin position="28"/>
        <end position="41"/>
    </location>
</feature>
<accession>A0ABN5IYY7</accession>
<proteinExistence type="predicted"/>
<dbReference type="EMBL" id="CP027850">
    <property type="protein sequence ID" value="AVQ03801.1"/>
    <property type="molecule type" value="Genomic_DNA"/>
</dbReference>
<sequence length="66" mass="6688">MAKPSNTDGREANDAEPLGDFTALGGEKSVKKTGEKSRESAGPDGPDGAAIGDTFKKPTSPGKLKA</sequence>
<evidence type="ECO:0000313" key="2">
    <source>
        <dbReference type="EMBL" id="AVQ03801.1"/>
    </source>
</evidence>